<reference evidence="10 11" key="1">
    <citation type="submission" date="2022-03" db="EMBL/GenBank/DDBJ databases">
        <title>Chryseobacterium sp. isolated from the Andong Sikhe.</title>
        <authorList>
            <person name="Won M."/>
            <person name="Kim S.-J."/>
            <person name="Kwon S.-W."/>
        </authorList>
    </citation>
    <scope>NUCLEOTIDE SEQUENCE [LARGE SCALE GENOMIC DNA]</scope>
    <source>
        <strain evidence="10 11">ADR-1</strain>
    </source>
</reference>
<evidence type="ECO:0000256" key="4">
    <source>
        <dbReference type="ARBA" id="ARBA00022692"/>
    </source>
</evidence>
<dbReference type="InterPro" id="IPR023997">
    <property type="entry name" value="TonB-dep_OMP_SusC/RagA_CS"/>
</dbReference>
<keyword evidence="5 7" id="KW-0472">Membrane</keyword>
<dbReference type="EMBL" id="CP094529">
    <property type="protein sequence ID" value="UOE38755.1"/>
    <property type="molecule type" value="Genomic_DNA"/>
</dbReference>
<dbReference type="RefSeq" id="WP_243576987.1">
    <property type="nucleotide sequence ID" value="NZ_CP094529.1"/>
</dbReference>
<evidence type="ECO:0000256" key="1">
    <source>
        <dbReference type="ARBA" id="ARBA00004571"/>
    </source>
</evidence>
<evidence type="ECO:0000256" key="3">
    <source>
        <dbReference type="ARBA" id="ARBA00022452"/>
    </source>
</evidence>
<dbReference type="InterPro" id="IPR037066">
    <property type="entry name" value="Plug_dom_sf"/>
</dbReference>
<dbReference type="InterPro" id="IPR039426">
    <property type="entry name" value="TonB-dep_rcpt-like"/>
</dbReference>
<accession>A0ABY4BQ86</accession>
<evidence type="ECO:0000259" key="9">
    <source>
        <dbReference type="Pfam" id="PF07715"/>
    </source>
</evidence>
<feature type="signal peptide" evidence="8">
    <location>
        <begin position="1"/>
        <end position="23"/>
    </location>
</feature>
<dbReference type="InterPro" id="IPR036942">
    <property type="entry name" value="Beta-barrel_TonB_sf"/>
</dbReference>
<comment type="subcellular location">
    <subcellularLocation>
        <location evidence="1 7">Cell outer membrane</location>
        <topology evidence="1 7">Multi-pass membrane protein</topology>
    </subcellularLocation>
</comment>
<evidence type="ECO:0000256" key="2">
    <source>
        <dbReference type="ARBA" id="ARBA00022448"/>
    </source>
</evidence>
<evidence type="ECO:0000256" key="5">
    <source>
        <dbReference type="ARBA" id="ARBA00023136"/>
    </source>
</evidence>
<dbReference type="Gene3D" id="2.40.170.20">
    <property type="entry name" value="TonB-dependent receptor, beta-barrel domain"/>
    <property type="match status" value="1"/>
</dbReference>
<dbReference type="NCBIfam" id="TIGR04056">
    <property type="entry name" value="OMP_RagA_SusC"/>
    <property type="match status" value="1"/>
</dbReference>
<gene>
    <name evidence="10" type="ORF">MTP08_02980</name>
</gene>
<keyword evidence="11" id="KW-1185">Reference proteome</keyword>
<keyword evidence="8" id="KW-0732">Signal</keyword>
<feature type="domain" description="TonB-dependent receptor plug" evidence="9">
    <location>
        <begin position="48"/>
        <end position="153"/>
    </location>
</feature>
<keyword evidence="6 7" id="KW-0998">Cell outer membrane</keyword>
<evidence type="ECO:0000256" key="8">
    <source>
        <dbReference type="SAM" id="SignalP"/>
    </source>
</evidence>
<dbReference type="InterPro" id="IPR023996">
    <property type="entry name" value="TonB-dep_OMP_SusC/RagA"/>
</dbReference>
<keyword evidence="10" id="KW-0675">Receptor</keyword>
<proteinExistence type="inferred from homology"/>
<dbReference type="Proteomes" id="UP000831068">
    <property type="component" value="Chromosome"/>
</dbReference>
<protein>
    <submittedName>
        <fullName evidence="10">TonB-dependent receptor</fullName>
    </submittedName>
</protein>
<name>A0ABY4BQ86_9FLAO</name>
<comment type="similarity">
    <text evidence="7">Belongs to the TonB-dependent receptor family.</text>
</comment>
<dbReference type="InterPro" id="IPR012910">
    <property type="entry name" value="Plug_dom"/>
</dbReference>
<evidence type="ECO:0000313" key="11">
    <source>
        <dbReference type="Proteomes" id="UP000831068"/>
    </source>
</evidence>
<evidence type="ECO:0000256" key="7">
    <source>
        <dbReference type="PROSITE-ProRule" id="PRU01360"/>
    </source>
</evidence>
<keyword evidence="3 7" id="KW-1134">Transmembrane beta strand</keyword>
<organism evidence="10 11">
    <name type="scientific">Chryseobacterium oryzae</name>
    <dbReference type="NCBI Taxonomy" id="2929799"/>
    <lineage>
        <taxon>Bacteria</taxon>
        <taxon>Pseudomonadati</taxon>
        <taxon>Bacteroidota</taxon>
        <taxon>Flavobacteriia</taxon>
        <taxon>Flavobacteriales</taxon>
        <taxon>Weeksellaceae</taxon>
        <taxon>Chryseobacterium group</taxon>
        <taxon>Chryseobacterium</taxon>
    </lineage>
</organism>
<dbReference type="NCBIfam" id="TIGR04057">
    <property type="entry name" value="SusC_RagA_signa"/>
    <property type="match status" value="1"/>
</dbReference>
<feature type="chain" id="PRO_5045582437" evidence="8">
    <location>
        <begin position="24"/>
        <end position="932"/>
    </location>
</feature>
<evidence type="ECO:0000313" key="10">
    <source>
        <dbReference type="EMBL" id="UOE38755.1"/>
    </source>
</evidence>
<sequence length="932" mass="102712">MKIKYQKLSFAVIALYFSGNMFAQEKDSLQKEQKIDEVVVIGYGKAKAKDLTGSVSVINLNKAQNQPVADIGQAIQGRASGVNVINSGEPGSNVTFRIRGTGTIQNNDPLIVVDGMPLNGGLNQINMSDVETINILKDASSTAIYGARGANGVVIITTKRGSKKGVLNFDTFTGIQSVSNMIKLLDASQYAQLNNDMLRNAGMSVLPEFSDPSSLGTGTNWVKALFRPAVMSSYSLSYGDRSEKSNLYVSASYFNQKGVVLNTNYDRFIVQINGDTKIKPFLKIGNSVKLQHDVKKSGGYDIKETILSLPTRPVYNADGSYAGPGTNPLLYGDIDNAIGKASIIEKSTKGYNMQGNIYAELELLKGLKFKSLGGAEANIWYDRTWSPKYNWGVKSQENSYLYEGSNRSITLLWDNTLTYDKIWGNHNLNAVVGSSAQTNQFNYLNASVQKFASENTQQIDNGILQPVQHGNSSEWALMSYLARASYNYAEKYYLTATIRRDGSSRFGAGNKWGWFPSAALAWRISNENFLKDSKTINNLKLRLGYGITGNQNIGNYSFASSYNTYQYNFNNQFVSAVMPTVLPNPYVKWEGQEQYNVGFDLDMFNNRVSLVVDGYVKNTNDMLVPMSVPVTSGYSDVYTPSINAGKIQNKGIEAMLSTRNIVKDDFKWSSDIVFSHNKNNAVDINSNTFIPGAKDGNNLNRMFGIIQAGSPVNVFYGYVTDGIFQNQAEVSAHATQNPGNNPATSTAPGDIRFKDLNGDGVINDKDRTIIGNPNPKFTFSFNNTFTYKNFDFTIFLQGSYGNDIYNANRMYTEAMAVIQNQGVGVLDRWTGAGTSNDMPRAIYGDPNQNTRVSSRYVEDGSYIKIKNINLSYTLPKGVFGENLSLVKIFVSAQNLVTWTKYSGFDPEVPVNGVDNGTYPITRTVSLGLNVAF</sequence>
<keyword evidence="4 7" id="KW-0812">Transmembrane</keyword>
<dbReference type="Pfam" id="PF07715">
    <property type="entry name" value="Plug"/>
    <property type="match status" value="1"/>
</dbReference>
<dbReference type="Gene3D" id="2.170.130.10">
    <property type="entry name" value="TonB-dependent receptor, plug domain"/>
    <property type="match status" value="1"/>
</dbReference>
<keyword evidence="2 7" id="KW-0813">Transport</keyword>
<dbReference type="PROSITE" id="PS52016">
    <property type="entry name" value="TONB_DEPENDENT_REC_3"/>
    <property type="match status" value="1"/>
</dbReference>
<dbReference type="SUPFAM" id="SSF56935">
    <property type="entry name" value="Porins"/>
    <property type="match status" value="1"/>
</dbReference>
<evidence type="ECO:0000256" key="6">
    <source>
        <dbReference type="ARBA" id="ARBA00023237"/>
    </source>
</evidence>